<dbReference type="PANTHER" id="PTHR11008:SF9">
    <property type="entry name" value="PROTEIN TAKEOUT-LIKE PROTEIN"/>
    <property type="match status" value="1"/>
</dbReference>
<dbReference type="InterPro" id="IPR010562">
    <property type="entry name" value="Haemolymph_juvenile_hormone-bd"/>
</dbReference>
<proteinExistence type="predicted"/>
<reference evidence="2" key="1">
    <citation type="submission" date="2018-01" db="EMBL/GenBank/DDBJ databases">
        <title>An insight into the sialome of Amazonian anophelines.</title>
        <authorList>
            <person name="Ribeiro J.M."/>
            <person name="Scarpassa V."/>
            <person name="Calvo E."/>
        </authorList>
    </citation>
    <scope>NUCLEOTIDE SEQUENCE</scope>
    <source>
        <tissue evidence="2">Salivary glands</tissue>
    </source>
</reference>
<dbReference type="Gene3D" id="3.15.10.30">
    <property type="entry name" value="Haemolymph juvenile hormone binding protein"/>
    <property type="match status" value="1"/>
</dbReference>
<protein>
    <submittedName>
        <fullName evidence="2">Putative hemolymph juvenile hormone binding protein</fullName>
    </submittedName>
</protein>
<dbReference type="InterPro" id="IPR038606">
    <property type="entry name" value="To_sf"/>
</dbReference>
<evidence type="ECO:0000313" key="2">
    <source>
        <dbReference type="EMBL" id="MBW57867.1"/>
    </source>
</evidence>
<dbReference type="SMART" id="SM00700">
    <property type="entry name" value="JHBP"/>
    <property type="match status" value="1"/>
</dbReference>
<feature type="signal peptide" evidence="1">
    <location>
        <begin position="1"/>
        <end position="17"/>
    </location>
</feature>
<keyword evidence="1" id="KW-0732">Signal</keyword>
<dbReference type="AlphaFoldDB" id="A0A2M4BXR7"/>
<evidence type="ECO:0000256" key="1">
    <source>
        <dbReference type="SAM" id="SignalP"/>
    </source>
</evidence>
<dbReference type="EMBL" id="GGFJ01008726">
    <property type="protein sequence ID" value="MBW57867.1"/>
    <property type="molecule type" value="Transcribed_RNA"/>
</dbReference>
<organism evidence="2">
    <name type="scientific">Anopheles marajoara</name>
    <dbReference type="NCBI Taxonomy" id="58244"/>
    <lineage>
        <taxon>Eukaryota</taxon>
        <taxon>Metazoa</taxon>
        <taxon>Ecdysozoa</taxon>
        <taxon>Arthropoda</taxon>
        <taxon>Hexapoda</taxon>
        <taxon>Insecta</taxon>
        <taxon>Pterygota</taxon>
        <taxon>Neoptera</taxon>
        <taxon>Endopterygota</taxon>
        <taxon>Diptera</taxon>
        <taxon>Nematocera</taxon>
        <taxon>Culicoidea</taxon>
        <taxon>Culicidae</taxon>
        <taxon>Anophelinae</taxon>
        <taxon>Anopheles</taxon>
    </lineage>
</organism>
<dbReference type="Pfam" id="PF06585">
    <property type="entry name" value="JHBP"/>
    <property type="match status" value="1"/>
</dbReference>
<accession>A0A2M4BXR7</accession>
<dbReference type="PANTHER" id="PTHR11008">
    <property type="entry name" value="PROTEIN TAKEOUT-LIKE PROTEIN"/>
    <property type="match status" value="1"/>
</dbReference>
<feature type="chain" id="PRO_5014992743" evidence="1">
    <location>
        <begin position="18"/>
        <end position="248"/>
    </location>
</feature>
<sequence length="248" mass="27307">MKLSLALLAMLVMLSNAAVIVPREPAPRTTLNEALAQLLENIRVLLRTGDPERGIPVLAPLQTDRLDVDLSLGGLLDFTAILNNLYLDGLDRFQGTLTLNVMLMEFTYDFLFPDLFARGQYDANGRLFGLIPVFGFGNFNVQPRNLRIQGTAQIRQLPSGFLYMNELKANVRLGSLQNNIEGLLLGGDLSDLLNAVIQDLVPSVLINFAPEVTDIISRVGIPIADSILNTMTLDDLFGLIPMKARKDN</sequence>
<name>A0A2M4BXR7_9DIPT</name>